<organism evidence="2">
    <name type="scientific">marine metagenome</name>
    <dbReference type="NCBI Taxonomy" id="408172"/>
    <lineage>
        <taxon>unclassified sequences</taxon>
        <taxon>metagenomes</taxon>
        <taxon>ecological metagenomes</taxon>
    </lineage>
</organism>
<dbReference type="EMBL" id="UINC01136695">
    <property type="protein sequence ID" value="SVD21606.1"/>
    <property type="molecule type" value="Genomic_DNA"/>
</dbReference>
<protein>
    <submittedName>
        <fullName evidence="2">Uncharacterized protein</fullName>
    </submittedName>
</protein>
<name>A0A382THS4_9ZZZZ</name>
<proteinExistence type="predicted"/>
<feature type="compositionally biased region" description="Basic residues" evidence="1">
    <location>
        <begin position="17"/>
        <end position="37"/>
    </location>
</feature>
<gene>
    <name evidence="2" type="ORF">METZ01_LOCUS374460</name>
</gene>
<dbReference type="AlphaFoldDB" id="A0A382THS4"/>
<evidence type="ECO:0000313" key="2">
    <source>
        <dbReference type="EMBL" id="SVD21606.1"/>
    </source>
</evidence>
<feature type="region of interest" description="Disordered" evidence="1">
    <location>
        <begin position="1"/>
        <end position="37"/>
    </location>
</feature>
<sequence>MSKRYSGKSFKDSSVMKKPKLSLKEKRKLKKEKAKKS</sequence>
<evidence type="ECO:0000256" key="1">
    <source>
        <dbReference type="SAM" id="MobiDB-lite"/>
    </source>
</evidence>
<reference evidence="2" key="1">
    <citation type="submission" date="2018-05" db="EMBL/GenBank/DDBJ databases">
        <authorList>
            <person name="Lanie J.A."/>
            <person name="Ng W.-L."/>
            <person name="Kazmierczak K.M."/>
            <person name="Andrzejewski T.M."/>
            <person name="Davidsen T.M."/>
            <person name="Wayne K.J."/>
            <person name="Tettelin H."/>
            <person name="Glass J.I."/>
            <person name="Rusch D."/>
            <person name="Podicherti R."/>
            <person name="Tsui H.-C.T."/>
            <person name="Winkler M.E."/>
        </authorList>
    </citation>
    <scope>NUCLEOTIDE SEQUENCE</scope>
</reference>
<accession>A0A382THS4</accession>